<dbReference type="Proteomes" id="UP000481252">
    <property type="component" value="Unassembled WGS sequence"/>
</dbReference>
<dbReference type="InterPro" id="IPR058792">
    <property type="entry name" value="Beta-barrel_RND_2"/>
</dbReference>
<organism evidence="5 6">
    <name type="scientific">Mesorhizobium zhangyense</name>
    <dbReference type="NCBI Taxonomy" id="1776730"/>
    <lineage>
        <taxon>Bacteria</taxon>
        <taxon>Pseudomonadati</taxon>
        <taxon>Pseudomonadota</taxon>
        <taxon>Alphaproteobacteria</taxon>
        <taxon>Hyphomicrobiales</taxon>
        <taxon>Phyllobacteriaceae</taxon>
        <taxon>Mesorhizobium</taxon>
    </lineage>
</organism>
<dbReference type="Gene3D" id="1.10.287.470">
    <property type="entry name" value="Helix hairpin bin"/>
    <property type="match status" value="1"/>
</dbReference>
<dbReference type="NCBIfam" id="TIGR01730">
    <property type="entry name" value="RND_mfp"/>
    <property type="match status" value="1"/>
</dbReference>
<proteinExistence type="inferred from homology"/>
<feature type="compositionally biased region" description="Polar residues" evidence="2">
    <location>
        <begin position="379"/>
        <end position="388"/>
    </location>
</feature>
<dbReference type="Gene3D" id="2.40.30.170">
    <property type="match status" value="1"/>
</dbReference>
<comment type="similarity">
    <text evidence="1">Belongs to the membrane fusion protein (MFP) (TC 8.A.1) family.</text>
</comment>
<evidence type="ECO:0000259" key="4">
    <source>
        <dbReference type="Pfam" id="PF25954"/>
    </source>
</evidence>
<dbReference type="Gene3D" id="2.40.420.20">
    <property type="match status" value="1"/>
</dbReference>
<evidence type="ECO:0000256" key="2">
    <source>
        <dbReference type="SAM" id="MobiDB-lite"/>
    </source>
</evidence>
<name>A0A7C9V7P0_9HYPH</name>
<dbReference type="FunFam" id="2.40.30.170:FF:000010">
    <property type="entry name" value="Efflux RND transporter periplasmic adaptor subunit"/>
    <property type="match status" value="1"/>
</dbReference>
<dbReference type="GO" id="GO:0015562">
    <property type="term" value="F:efflux transmembrane transporter activity"/>
    <property type="evidence" value="ECO:0007669"/>
    <property type="project" value="TreeGrafter"/>
</dbReference>
<feature type="compositionally biased region" description="Basic and acidic residues" evidence="2">
    <location>
        <begin position="308"/>
        <end position="320"/>
    </location>
</feature>
<evidence type="ECO:0000256" key="1">
    <source>
        <dbReference type="ARBA" id="ARBA00009477"/>
    </source>
</evidence>
<sequence length="401" mass="42211">MIKRFIIAFILLVLVCGGIVGWNLFRDHAIQQFFANMPVAKVTVSSSTVEPIDWTPGIEAIGTVNASQGVDLTVEAAGIIKEILFKANEQTKAGAVLIQLDDAVQQADLAAGKTQAALDKVTLNRAAELQKRGVGTDVNVDSARAAAEASASQVAKLQAVVDQKQLRAPFAGTMGIPKIDIGQYLAPGTIVATIQDLQTMRADFSIPEQQLDLLKIGEPVKFGVNSDDMPFKGTITGIEPKVDPTSRLVAVRAEITNPEGKLSPGQFIQAQVVLPEEKDVLAIAQTSVIASLYGDYVYVVRPAKKADAPAEAAKPAKADDAAATDAAKPAAEAETTEALEVHQVFIKTGRRSNGLVEILDGIAAGDQIVTAGQNRLSNGTPVTIDNTINPANPAQPQPAAK</sequence>
<feature type="domain" description="Multidrug resistance protein MdtA-like barrel-sandwich hybrid" evidence="3">
    <location>
        <begin position="70"/>
        <end position="189"/>
    </location>
</feature>
<dbReference type="AlphaFoldDB" id="A0A7C9V7P0"/>
<dbReference type="InterPro" id="IPR006143">
    <property type="entry name" value="RND_pump_MFP"/>
</dbReference>
<dbReference type="RefSeq" id="WP_165115431.1">
    <property type="nucleotide sequence ID" value="NZ_JAAKZG010000002.1"/>
</dbReference>
<keyword evidence="6" id="KW-1185">Reference proteome</keyword>
<feature type="domain" description="CusB-like beta-barrel" evidence="4">
    <location>
        <begin position="204"/>
        <end position="272"/>
    </location>
</feature>
<dbReference type="PANTHER" id="PTHR30469:SF11">
    <property type="entry name" value="BLL4320 PROTEIN"/>
    <property type="match status" value="1"/>
</dbReference>
<protein>
    <submittedName>
        <fullName evidence="5">Efflux RND transporter periplasmic adaptor subunit</fullName>
    </submittedName>
</protein>
<dbReference type="Pfam" id="PF25954">
    <property type="entry name" value="Beta-barrel_RND_2"/>
    <property type="match status" value="1"/>
</dbReference>
<accession>A0A7C9V7P0</accession>
<dbReference type="Gene3D" id="2.40.50.100">
    <property type="match status" value="1"/>
</dbReference>
<comment type="caution">
    <text evidence="5">The sequence shown here is derived from an EMBL/GenBank/DDBJ whole genome shotgun (WGS) entry which is preliminary data.</text>
</comment>
<dbReference type="SUPFAM" id="SSF111369">
    <property type="entry name" value="HlyD-like secretion proteins"/>
    <property type="match status" value="1"/>
</dbReference>
<evidence type="ECO:0000259" key="3">
    <source>
        <dbReference type="Pfam" id="PF25917"/>
    </source>
</evidence>
<dbReference type="InterPro" id="IPR058625">
    <property type="entry name" value="MdtA-like_BSH"/>
</dbReference>
<feature type="compositionally biased region" description="Low complexity" evidence="2">
    <location>
        <begin position="321"/>
        <end position="335"/>
    </location>
</feature>
<reference evidence="5 6" key="1">
    <citation type="submission" date="2020-02" db="EMBL/GenBank/DDBJ databases">
        <title>Genome sequence of the type strain CGMCC 1.15528 of Mesorhizobium zhangyense.</title>
        <authorList>
            <person name="Gao J."/>
            <person name="Sun J."/>
        </authorList>
    </citation>
    <scope>NUCLEOTIDE SEQUENCE [LARGE SCALE GENOMIC DNA]</scope>
    <source>
        <strain evidence="5 6">CGMCC 1.15528</strain>
    </source>
</reference>
<dbReference type="GO" id="GO:1990281">
    <property type="term" value="C:efflux pump complex"/>
    <property type="evidence" value="ECO:0007669"/>
    <property type="project" value="TreeGrafter"/>
</dbReference>
<dbReference type="PANTHER" id="PTHR30469">
    <property type="entry name" value="MULTIDRUG RESISTANCE PROTEIN MDTA"/>
    <property type="match status" value="1"/>
</dbReference>
<feature type="region of interest" description="Disordered" evidence="2">
    <location>
        <begin position="308"/>
        <end position="335"/>
    </location>
</feature>
<feature type="region of interest" description="Disordered" evidence="2">
    <location>
        <begin position="379"/>
        <end position="401"/>
    </location>
</feature>
<gene>
    <name evidence="5" type="ORF">G6N74_06280</name>
</gene>
<feature type="compositionally biased region" description="Low complexity" evidence="2">
    <location>
        <begin position="389"/>
        <end position="401"/>
    </location>
</feature>
<evidence type="ECO:0000313" key="5">
    <source>
        <dbReference type="EMBL" id="NGN40666.1"/>
    </source>
</evidence>
<dbReference type="Pfam" id="PF25917">
    <property type="entry name" value="BSH_RND"/>
    <property type="match status" value="1"/>
</dbReference>
<dbReference type="EMBL" id="JAAKZG010000002">
    <property type="protein sequence ID" value="NGN40666.1"/>
    <property type="molecule type" value="Genomic_DNA"/>
</dbReference>
<evidence type="ECO:0000313" key="6">
    <source>
        <dbReference type="Proteomes" id="UP000481252"/>
    </source>
</evidence>